<feature type="transmembrane region" description="Helical" evidence="1">
    <location>
        <begin position="20"/>
        <end position="39"/>
    </location>
</feature>
<protein>
    <submittedName>
        <fullName evidence="2">Uncharacterized protein</fullName>
    </submittedName>
</protein>
<keyword evidence="3" id="KW-1185">Reference proteome</keyword>
<reference evidence="2 3" key="1">
    <citation type="submission" date="2016-01" db="EMBL/GenBank/DDBJ databases">
        <authorList>
            <consortium name="TB Trials Study Group"/>
            <person name="Sutton G."/>
            <person name="Brinkac L."/>
            <person name="Sanka R."/>
            <person name="Adams M."/>
            <person name="Lau E.L."/>
            <person name="Macaden R."/>
            <person name="Grewal H.M.S."/>
        </authorList>
    </citation>
    <scope>NUCLEOTIDE SEQUENCE [LARGE SCALE GENOMIC DNA]</scope>
    <source>
        <strain evidence="2 3">IS-1744</strain>
    </source>
</reference>
<keyword evidence="1" id="KW-0812">Transmembrane</keyword>
<comment type="caution">
    <text evidence="2">The sequence shown here is derived from an EMBL/GenBank/DDBJ whole genome shotgun (WGS) entry which is preliminary data.</text>
</comment>
<dbReference type="AlphaFoldDB" id="A0A101A510"/>
<accession>A0A101A510</accession>
<evidence type="ECO:0000256" key="1">
    <source>
        <dbReference type="SAM" id="Phobius"/>
    </source>
</evidence>
<dbReference type="EMBL" id="LQIR01000027">
    <property type="protein sequence ID" value="KUI13606.1"/>
    <property type="molecule type" value="Genomic_DNA"/>
</dbReference>
<name>A0A101A510_9MYCO</name>
<gene>
    <name evidence="2" type="ORF">AU192_04170</name>
</gene>
<keyword evidence="1" id="KW-0472">Membrane</keyword>
<evidence type="ECO:0000313" key="3">
    <source>
        <dbReference type="Proteomes" id="UP000053707"/>
    </source>
</evidence>
<sequence>MSGPVAHVAVTFGVGEDAPLGAFAFGSSGLLGFVGFSRITAAGTFRRVRVVDMLATPRPVGSADPQRHLVARRFAVPGWLFGWGSVGLVGDGLHVERFVGWFVRARTRVFLSFFLPTSNYFG</sequence>
<dbReference type="Proteomes" id="UP000053707">
    <property type="component" value="Unassembled WGS sequence"/>
</dbReference>
<keyword evidence="1" id="KW-1133">Transmembrane helix</keyword>
<organism evidence="2 3">
    <name type="scientific">Mycobacterium lehmannii</name>
    <dbReference type="NCBI Taxonomy" id="2048550"/>
    <lineage>
        <taxon>Bacteria</taxon>
        <taxon>Bacillati</taxon>
        <taxon>Actinomycetota</taxon>
        <taxon>Actinomycetes</taxon>
        <taxon>Mycobacteriales</taxon>
        <taxon>Mycobacteriaceae</taxon>
        <taxon>Mycobacterium</taxon>
    </lineage>
</organism>
<proteinExistence type="predicted"/>
<evidence type="ECO:0000313" key="2">
    <source>
        <dbReference type="EMBL" id="KUI13606.1"/>
    </source>
</evidence>